<reference evidence="1 2" key="1">
    <citation type="submission" date="2019-03" db="EMBL/GenBank/DDBJ databases">
        <title>Single cell metagenomics reveals metabolic interactions within the superorganism composed of flagellate Streblomastix strix and complex community of Bacteroidetes bacteria on its surface.</title>
        <authorList>
            <person name="Treitli S.C."/>
            <person name="Kolisko M."/>
            <person name="Husnik F."/>
            <person name="Keeling P."/>
            <person name="Hampl V."/>
        </authorList>
    </citation>
    <scope>NUCLEOTIDE SEQUENCE [LARGE SCALE GENOMIC DNA]</scope>
    <source>
        <strain evidence="1">ST1C</strain>
    </source>
</reference>
<dbReference type="EMBL" id="SNRW01045701">
    <property type="protein sequence ID" value="KAA6319941.1"/>
    <property type="molecule type" value="Genomic_DNA"/>
</dbReference>
<protein>
    <submittedName>
        <fullName evidence="1">Uncharacterized protein</fullName>
    </submittedName>
</protein>
<organism evidence="1 2">
    <name type="scientific">Streblomastix strix</name>
    <dbReference type="NCBI Taxonomy" id="222440"/>
    <lineage>
        <taxon>Eukaryota</taxon>
        <taxon>Metamonada</taxon>
        <taxon>Preaxostyla</taxon>
        <taxon>Oxymonadida</taxon>
        <taxon>Streblomastigidae</taxon>
        <taxon>Streblomastix</taxon>
    </lineage>
</organism>
<proteinExistence type="predicted"/>
<comment type="caution">
    <text evidence="1">The sequence shown here is derived from an EMBL/GenBank/DDBJ whole genome shotgun (WGS) entry which is preliminary data.</text>
</comment>
<accession>A0A5J4QG62</accession>
<dbReference type="Proteomes" id="UP000324800">
    <property type="component" value="Unassembled WGS sequence"/>
</dbReference>
<evidence type="ECO:0000313" key="1">
    <source>
        <dbReference type="EMBL" id="KAA6319941.1"/>
    </source>
</evidence>
<sequence>METNIPGLLNISDGVAGFIKIHRQNYQTIPEAVKCLIVFAAEQLIQSETESKDQMQLPNNLERFVADETDDNGDEDQSEHEIELKHLTKRNDEHKKNDSLTLTQATVNGEANPEINITKTSANTPPHNVYGSDGLGRNGCGTQLLAATNKNGHLNHPTTDNTGNVNIYEQSNDN</sequence>
<name>A0A5J4QG62_9EUKA</name>
<gene>
    <name evidence="1" type="ORF">EZS28_054754</name>
</gene>
<dbReference type="AlphaFoldDB" id="A0A5J4QG62"/>
<evidence type="ECO:0000313" key="2">
    <source>
        <dbReference type="Proteomes" id="UP000324800"/>
    </source>
</evidence>